<protein>
    <submittedName>
        <fullName evidence="1">Uncharacterized protein</fullName>
    </submittedName>
</protein>
<dbReference type="EnsemblMetazoa" id="ENSAATROPT011313">
    <property type="protein sequence ID" value="ENSAATROPP010225"/>
    <property type="gene ID" value="ENSAATROPG009213"/>
</dbReference>
<sequence>MNTVMLPKRVTPCSKPPPELLVRVVRVDLAQDVFVAVRVRDCLPVDA</sequence>
<proteinExistence type="predicted"/>
<organism evidence="1 2">
    <name type="scientific">Anopheles atroparvus</name>
    <name type="common">European mosquito</name>
    <dbReference type="NCBI Taxonomy" id="41427"/>
    <lineage>
        <taxon>Eukaryota</taxon>
        <taxon>Metazoa</taxon>
        <taxon>Ecdysozoa</taxon>
        <taxon>Arthropoda</taxon>
        <taxon>Hexapoda</taxon>
        <taxon>Insecta</taxon>
        <taxon>Pterygota</taxon>
        <taxon>Neoptera</taxon>
        <taxon>Endopterygota</taxon>
        <taxon>Diptera</taxon>
        <taxon>Nematocera</taxon>
        <taxon>Culicoidea</taxon>
        <taxon>Culicidae</taxon>
        <taxon>Anophelinae</taxon>
        <taxon>Anopheles</taxon>
    </lineage>
</organism>
<name>A0AAG5DH79_ANOAO</name>
<evidence type="ECO:0000313" key="2">
    <source>
        <dbReference type="Proteomes" id="UP000075880"/>
    </source>
</evidence>
<reference evidence="1" key="1">
    <citation type="submission" date="2024-04" db="UniProtKB">
        <authorList>
            <consortium name="EnsemblMetazoa"/>
        </authorList>
    </citation>
    <scope>IDENTIFICATION</scope>
    <source>
        <strain evidence="1">EBRO</strain>
    </source>
</reference>
<keyword evidence="2" id="KW-1185">Reference proteome</keyword>
<evidence type="ECO:0000313" key="1">
    <source>
        <dbReference type="EnsemblMetazoa" id="ENSAATROPP010225"/>
    </source>
</evidence>
<accession>A0AAG5DH79</accession>
<dbReference type="Proteomes" id="UP000075880">
    <property type="component" value="Unassembled WGS sequence"/>
</dbReference>
<dbReference type="AlphaFoldDB" id="A0AAG5DH79"/>